<keyword evidence="10" id="KW-1185">Reference proteome</keyword>
<keyword evidence="3 7" id="KW-0479">Metal-binding</keyword>
<organism evidence="9 10">
    <name type="scientific">Candidatus Termititenax spirochaetophilus</name>
    <dbReference type="NCBI Taxonomy" id="2218522"/>
    <lineage>
        <taxon>Bacteria</taxon>
        <taxon>Bacillati</taxon>
        <taxon>Candidatus Margulisiibacteriota</taxon>
        <taxon>Candidatus Termititenacia</taxon>
        <taxon>Candidatus Termititenacales</taxon>
        <taxon>Candidatus Termititenacaceae</taxon>
        <taxon>Candidatus Termititenax</taxon>
    </lineage>
</organism>
<dbReference type="InterPro" id="IPR002125">
    <property type="entry name" value="CMP_dCMP_dom"/>
</dbReference>
<evidence type="ECO:0000256" key="4">
    <source>
        <dbReference type="ARBA" id="ARBA00022801"/>
    </source>
</evidence>
<evidence type="ECO:0000256" key="2">
    <source>
        <dbReference type="ARBA" id="ARBA00006576"/>
    </source>
</evidence>
<dbReference type="GO" id="GO:0006220">
    <property type="term" value="P:pyrimidine nucleotide metabolic process"/>
    <property type="evidence" value="ECO:0007669"/>
    <property type="project" value="InterPro"/>
</dbReference>
<evidence type="ECO:0000259" key="8">
    <source>
        <dbReference type="PROSITE" id="PS51747"/>
    </source>
</evidence>
<feature type="domain" description="CMP/dCMP-type deaminase" evidence="8">
    <location>
        <begin position="24"/>
        <end position="170"/>
    </location>
</feature>
<evidence type="ECO:0000256" key="1">
    <source>
        <dbReference type="ARBA" id="ARBA00001947"/>
    </source>
</evidence>
<dbReference type="GO" id="GO:0004132">
    <property type="term" value="F:dCMP deaminase activity"/>
    <property type="evidence" value="ECO:0007669"/>
    <property type="project" value="InterPro"/>
</dbReference>
<dbReference type="GO" id="GO:0008270">
    <property type="term" value="F:zinc ion binding"/>
    <property type="evidence" value="ECO:0007669"/>
    <property type="project" value="InterPro"/>
</dbReference>
<dbReference type="CDD" id="cd01286">
    <property type="entry name" value="deoxycytidylate_deaminase"/>
    <property type="match status" value="1"/>
</dbReference>
<dbReference type="PANTHER" id="PTHR11086:SF18">
    <property type="entry name" value="DEOXYCYTIDYLATE DEAMINASE"/>
    <property type="match status" value="1"/>
</dbReference>
<dbReference type="PANTHER" id="PTHR11086">
    <property type="entry name" value="DEOXYCYTIDYLATE DEAMINASE-RELATED"/>
    <property type="match status" value="1"/>
</dbReference>
<dbReference type="Proteomes" id="UP000276170">
    <property type="component" value="Unassembled WGS sequence"/>
</dbReference>
<keyword evidence="5 7" id="KW-0862">Zinc</keyword>
<comment type="cofactor">
    <cofactor evidence="1 7">
        <name>Zn(2+)</name>
        <dbReference type="ChEBI" id="CHEBI:29105"/>
    </cofactor>
</comment>
<dbReference type="Pfam" id="PF00383">
    <property type="entry name" value="dCMP_cyt_deam_1"/>
    <property type="match status" value="1"/>
</dbReference>
<dbReference type="PROSITE" id="PS51747">
    <property type="entry name" value="CYT_DCMP_DEAMINASES_2"/>
    <property type="match status" value="1"/>
</dbReference>
<dbReference type="GO" id="GO:0005737">
    <property type="term" value="C:cytoplasm"/>
    <property type="evidence" value="ECO:0007669"/>
    <property type="project" value="TreeGrafter"/>
</dbReference>
<evidence type="ECO:0000256" key="7">
    <source>
        <dbReference type="PIRSR" id="PIRSR006019-2"/>
    </source>
</evidence>
<dbReference type="Gene3D" id="3.40.140.10">
    <property type="entry name" value="Cytidine Deaminase, domain 2"/>
    <property type="match status" value="1"/>
</dbReference>
<dbReference type="InterPro" id="IPR015517">
    <property type="entry name" value="dCMP_deaminase-rel"/>
</dbReference>
<protein>
    <submittedName>
        <fullName evidence="9">Deoxycytidylate deaminase</fullName>
    </submittedName>
</protein>
<feature type="binding site" evidence="7">
    <location>
        <position position="129"/>
    </location>
    <ligand>
        <name>Zn(2+)</name>
        <dbReference type="ChEBI" id="CHEBI:29105"/>
        <note>catalytic</note>
    </ligand>
</feature>
<dbReference type="InterPro" id="IPR016473">
    <property type="entry name" value="dCMP_deaminase"/>
</dbReference>
<evidence type="ECO:0000256" key="3">
    <source>
        <dbReference type="ARBA" id="ARBA00022723"/>
    </source>
</evidence>
<dbReference type="InterPro" id="IPR016192">
    <property type="entry name" value="APOBEC/CMP_deaminase_Zn-bd"/>
</dbReference>
<dbReference type="InterPro" id="IPR035105">
    <property type="entry name" value="Deoxycytidylate_deaminase_dom"/>
</dbReference>
<sequence>MADKVQAEILSMFPDEVAVKPRPTWDEYFMEMAEVIAKRSTCLRRQVGAVIVDEKHILTTGYNGAPRGIENCLELGTCLRQEMKVPSSERHELCRGSHAEQNAITQAAYHGVKIKGATLYCTHMPCIICSKMIINAGIKRIVFKNFYPDDLAVQMLNESKIELILFNKKG</sequence>
<comment type="caution">
    <text evidence="9">The sequence shown here is derived from an EMBL/GenBank/DDBJ whole genome shotgun (WGS) entry which is preliminary data.</text>
</comment>
<reference evidence="9 10" key="1">
    <citation type="journal article" date="2019" name="ISME J.">
        <title>Genome analyses of uncultured TG2/ZB3 bacteria in 'Margulisbacteria' specifically attached to ectosymbiotic spirochetes of protists in the termite gut.</title>
        <authorList>
            <person name="Utami Y.D."/>
            <person name="Kuwahara H."/>
            <person name="Igai K."/>
            <person name="Murakami T."/>
            <person name="Sugaya K."/>
            <person name="Morikawa T."/>
            <person name="Nagura Y."/>
            <person name="Yuki M."/>
            <person name="Deevong P."/>
            <person name="Inoue T."/>
            <person name="Kihara K."/>
            <person name="Lo N."/>
            <person name="Yamada A."/>
            <person name="Ohkuma M."/>
            <person name="Hongoh Y."/>
        </authorList>
    </citation>
    <scope>NUCLEOTIDE SEQUENCE [LARGE SCALE GENOMIC DNA]</scope>
    <source>
        <strain evidence="9">HsPyr-01</strain>
    </source>
</reference>
<dbReference type="PROSITE" id="PS00903">
    <property type="entry name" value="CYT_DCMP_DEAMINASES_1"/>
    <property type="match status" value="1"/>
</dbReference>
<name>A0A388T6F4_9BACT</name>
<proteinExistence type="inferred from homology"/>
<feature type="active site" description="Proton donor" evidence="6">
    <location>
        <position position="100"/>
    </location>
</feature>
<dbReference type="EMBL" id="BGZM01000001">
    <property type="protein sequence ID" value="GBR72278.1"/>
    <property type="molecule type" value="Genomic_DNA"/>
</dbReference>
<feature type="binding site" evidence="7">
    <location>
        <position position="126"/>
    </location>
    <ligand>
        <name>Zn(2+)</name>
        <dbReference type="ChEBI" id="CHEBI:29105"/>
        <note>catalytic</note>
    </ligand>
</feature>
<dbReference type="PIRSF" id="PIRSF006019">
    <property type="entry name" value="dCMP_deaminase"/>
    <property type="match status" value="1"/>
</dbReference>
<dbReference type="SUPFAM" id="SSF53927">
    <property type="entry name" value="Cytidine deaminase-like"/>
    <property type="match status" value="1"/>
</dbReference>
<gene>
    <name evidence="9" type="primary">comEB</name>
    <name evidence="9" type="ORF">HP1_028</name>
</gene>
<evidence type="ECO:0000256" key="6">
    <source>
        <dbReference type="PIRSR" id="PIRSR006019-1"/>
    </source>
</evidence>
<comment type="similarity">
    <text evidence="2">Belongs to the cytidine and deoxycytidylate deaminase family.</text>
</comment>
<feature type="binding site" evidence="7">
    <location>
        <position position="98"/>
    </location>
    <ligand>
        <name>Zn(2+)</name>
        <dbReference type="ChEBI" id="CHEBI:29105"/>
        <note>catalytic</note>
    </ligand>
</feature>
<evidence type="ECO:0000256" key="5">
    <source>
        <dbReference type="ARBA" id="ARBA00022833"/>
    </source>
</evidence>
<dbReference type="AlphaFoldDB" id="A0A388T6F4"/>
<evidence type="ECO:0000313" key="9">
    <source>
        <dbReference type="EMBL" id="GBR72278.1"/>
    </source>
</evidence>
<accession>A0A388T6F4</accession>
<dbReference type="InterPro" id="IPR016193">
    <property type="entry name" value="Cytidine_deaminase-like"/>
</dbReference>
<keyword evidence="4" id="KW-0378">Hydrolase</keyword>
<evidence type="ECO:0000313" key="10">
    <source>
        <dbReference type="Proteomes" id="UP000276170"/>
    </source>
</evidence>